<dbReference type="InterPro" id="IPR009297">
    <property type="entry name" value="DUF952"/>
</dbReference>
<sequence>MHLFPVAKPTGPHDNLGTPCGVHAGVCHPGPVLIYKILLPAEWADFEAASHFDGSQFDHESGFIHCSSREQVGPTALRVFADEPRLVVAAIAADALGESVRWEESSDGGLFPHVYGPVPRSAVTAVYEVAGAAEVDRVLPA</sequence>
<organism evidence="1 2">
    <name type="scientific">Phytohabitans suffuscus</name>
    <dbReference type="NCBI Taxonomy" id="624315"/>
    <lineage>
        <taxon>Bacteria</taxon>
        <taxon>Bacillati</taxon>
        <taxon>Actinomycetota</taxon>
        <taxon>Actinomycetes</taxon>
        <taxon>Micromonosporales</taxon>
        <taxon>Micromonosporaceae</taxon>
    </lineage>
</organism>
<gene>
    <name evidence="1" type="ORF">Psuf_015140</name>
</gene>
<dbReference type="PANTHER" id="PTHR34129">
    <property type="entry name" value="BLR1139 PROTEIN"/>
    <property type="match status" value="1"/>
</dbReference>
<dbReference type="SUPFAM" id="SSF56399">
    <property type="entry name" value="ADP-ribosylation"/>
    <property type="match status" value="1"/>
</dbReference>
<dbReference type="EMBL" id="AP022871">
    <property type="protein sequence ID" value="BCB84201.1"/>
    <property type="molecule type" value="Genomic_DNA"/>
</dbReference>
<dbReference type="KEGG" id="psuu:Psuf_015140"/>
<reference evidence="1 2" key="1">
    <citation type="submission" date="2020-03" db="EMBL/GenBank/DDBJ databases">
        <title>Whole genome shotgun sequence of Phytohabitans suffuscus NBRC 105367.</title>
        <authorList>
            <person name="Komaki H."/>
            <person name="Tamura T."/>
        </authorList>
    </citation>
    <scope>NUCLEOTIDE SEQUENCE [LARGE SCALE GENOMIC DNA]</scope>
    <source>
        <strain evidence="1 2">NBRC 105367</strain>
    </source>
</reference>
<evidence type="ECO:0000313" key="1">
    <source>
        <dbReference type="EMBL" id="BCB84201.1"/>
    </source>
</evidence>
<evidence type="ECO:0008006" key="3">
    <source>
        <dbReference type="Google" id="ProtNLM"/>
    </source>
</evidence>
<accession>A0A6F8YE21</accession>
<keyword evidence="2" id="KW-1185">Reference proteome</keyword>
<proteinExistence type="predicted"/>
<protein>
    <recommendedName>
        <fullName evidence="3">Glutathione S-transferase</fullName>
    </recommendedName>
</protein>
<dbReference type="Proteomes" id="UP000503011">
    <property type="component" value="Chromosome"/>
</dbReference>
<dbReference type="Pfam" id="PF06108">
    <property type="entry name" value="DUF952"/>
    <property type="match status" value="1"/>
</dbReference>
<dbReference type="Gene3D" id="3.20.170.20">
    <property type="entry name" value="Protein of unknown function DUF952"/>
    <property type="match status" value="1"/>
</dbReference>
<dbReference type="PANTHER" id="PTHR34129:SF1">
    <property type="entry name" value="DUF952 DOMAIN-CONTAINING PROTEIN"/>
    <property type="match status" value="1"/>
</dbReference>
<name>A0A6F8YE21_9ACTN</name>
<evidence type="ECO:0000313" key="2">
    <source>
        <dbReference type="Proteomes" id="UP000503011"/>
    </source>
</evidence>
<reference evidence="1 2" key="2">
    <citation type="submission" date="2020-03" db="EMBL/GenBank/DDBJ databases">
        <authorList>
            <person name="Ichikawa N."/>
            <person name="Kimura A."/>
            <person name="Kitahashi Y."/>
            <person name="Uohara A."/>
        </authorList>
    </citation>
    <scope>NUCLEOTIDE SEQUENCE [LARGE SCALE GENOMIC DNA]</scope>
    <source>
        <strain evidence="1 2">NBRC 105367</strain>
    </source>
</reference>
<dbReference type="AlphaFoldDB" id="A0A6F8YE21"/>